<feature type="region of interest" description="Disordered" evidence="9">
    <location>
        <begin position="38"/>
        <end position="66"/>
    </location>
</feature>
<dbReference type="InterPro" id="IPR006665">
    <property type="entry name" value="OmpA-like"/>
</dbReference>
<keyword evidence="6 8" id="KW-0449">Lipoprotein</keyword>
<evidence type="ECO:0000256" key="8">
    <source>
        <dbReference type="HAMAP-Rule" id="MF_02204"/>
    </source>
</evidence>
<evidence type="ECO:0000256" key="4">
    <source>
        <dbReference type="ARBA" id="ARBA00023139"/>
    </source>
</evidence>
<comment type="subcellular location">
    <subcellularLocation>
        <location evidence="8">Cell outer membrane</location>
        <topology evidence="8">Lipid-anchor</topology>
    </subcellularLocation>
</comment>
<dbReference type="InterPro" id="IPR006664">
    <property type="entry name" value="OMP_bac"/>
</dbReference>
<keyword evidence="4 8" id="KW-0564">Palmitate</keyword>
<evidence type="ECO:0000256" key="6">
    <source>
        <dbReference type="ARBA" id="ARBA00023288"/>
    </source>
</evidence>
<dbReference type="InterPro" id="IPR036737">
    <property type="entry name" value="OmpA-like_sf"/>
</dbReference>
<proteinExistence type="inferred from homology"/>
<dbReference type="PANTHER" id="PTHR30329:SF21">
    <property type="entry name" value="LIPOPROTEIN YIAD-RELATED"/>
    <property type="match status" value="1"/>
</dbReference>
<evidence type="ECO:0000256" key="9">
    <source>
        <dbReference type="SAM" id="MobiDB-lite"/>
    </source>
</evidence>
<dbReference type="PROSITE" id="PS51123">
    <property type="entry name" value="OMPA_2"/>
    <property type="match status" value="1"/>
</dbReference>
<dbReference type="InterPro" id="IPR050330">
    <property type="entry name" value="Bact_OuterMem_StrucFunc"/>
</dbReference>
<protein>
    <recommendedName>
        <fullName evidence="8">Peptidoglycan-associated lipoprotein</fullName>
        <shortName evidence="8">PAL</shortName>
    </recommendedName>
</protein>
<dbReference type="NCBIfam" id="TIGR02802">
    <property type="entry name" value="Pal_lipo"/>
    <property type="match status" value="1"/>
</dbReference>
<evidence type="ECO:0000313" key="12">
    <source>
        <dbReference type="Proteomes" id="UP001157733"/>
    </source>
</evidence>
<gene>
    <name evidence="8 11" type="primary">pal</name>
    <name evidence="11" type="ORF">NSPWAT_2311</name>
</gene>
<dbReference type="HAMAP" id="MF_02204">
    <property type="entry name" value="Pal"/>
    <property type="match status" value="1"/>
</dbReference>
<dbReference type="Proteomes" id="UP001157733">
    <property type="component" value="Chromosome"/>
</dbReference>
<evidence type="ECO:0000256" key="5">
    <source>
        <dbReference type="ARBA" id="ARBA00023237"/>
    </source>
</evidence>
<organism evidence="11 12">
    <name type="scientific">Nitrospina watsonii</name>
    <dbReference type="NCBI Taxonomy" id="1323948"/>
    <lineage>
        <taxon>Bacteria</taxon>
        <taxon>Pseudomonadati</taxon>
        <taxon>Nitrospinota/Tectimicrobiota group</taxon>
        <taxon>Nitrospinota</taxon>
        <taxon>Nitrospinia</taxon>
        <taxon>Nitrospinales</taxon>
        <taxon>Nitrospinaceae</taxon>
        <taxon>Nitrospina</taxon>
    </lineage>
</organism>
<evidence type="ECO:0000256" key="2">
    <source>
        <dbReference type="ARBA" id="ARBA00022729"/>
    </source>
</evidence>
<dbReference type="InterPro" id="IPR014169">
    <property type="entry name" value="Pal_lipo_C"/>
</dbReference>
<dbReference type="SUPFAM" id="SSF103088">
    <property type="entry name" value="OmpA-like"/>
    <property type="match status" value="1"/>
</dbReference>
<dbReference type="PANTHER" id="PTHR30329">
    <property type="entry name" value="STATOR ELEMENT OF FLAGELLAR MOTOR COMPLEX"/>
    <property type="match status" value="1"/>
</dbReference>
<comment type="similarity">
    <text evidence="8">Belongs to the Pal lipoprotein family.</text>
</comment>
<feature type="domain" description="OmpA-like" evidence="10">
    <location>
        <begin position="154"/>
        <end position="269"/>
    </location>
</feature>
<dbReference type="Gene3D" id="3.30.1330.60">
    <property type="entry name" value="OmpA-like domain"/>
    <property type="match status" value="1"/>
</dbReference>
<evidence type="ECO:0000256" key="7">
    <source>
        <dbReference type="ARBA" id="ARBA00023306"/>
    </source>
</evidence>
<keyword evidence="1" id="KW-0132">Cell division</keyword>
<evidence type="ECO:0000256" key="3">
    <source>
        <dbReference type="ARBA" id="ARBA00023136"/>
    </source>
</evidence>
<keyword evidence="3 8" id="KW-0472">Membrane</keyword>
<evidence type="ECO:0000259" key="10">
    <source>
        <dbReference type="PROSITE" id="PS51123"/>
    </source>
</evidence>
<sequence>MNKLFKAKAMRLICGLAIFILAIGVTGCAKKLAPEVEAPPEETVETVAVEPEPTPEPEPESGFDTQIQETEESGAFITESPDQEPVQEETVEATTIPDFQVEAPKEEEATKVEQMDMTNDAFVAEPQENPVIEDTAKVFEQPQEPEKIEEARLLTFEPTASVEDVYFAFDSFDLDQKSKDRLRANVEWLKQNPNAKVEIQGHCDERGTNNYNLGLGERRALATKKFLASQGVDESRLHTISYGEEKPFCFESSENCWWRNRRAHFMISE</sequence>
<reference evidence="11 12" key="1">
    <citation type="submission" date="2022-09" db="EMBL/GenBank/DDBJ databases">
        <authorList>
            <person name="Kop L."/>
        </authorList>
    </citation>
    <scope>NUCLEOTIDE SEQUENCE [LARGE SCALE GENOMIC DNA]</scope>
    <source>
        <strain evidence="11 12">347</strain>
    </source>
</reference>
<dbReference type="CDD" id="cd07185">
    <property type="entry name" value="OmpA_C-like"/>
    <property type="match status" value="1"/>
</dbReference>
<keyword evidence="2 8" id="KW-0732">Signal</keyword>
<dbReference type="Pfam" id="PF00691">
    <property type="entry name" value="OmpA"/>
    <property type="match status" value="1"/>
</dbReference>
<accession>A0ABN8VZE8</accession>
<keyword evidence="5 8" id="KW-0998">Cell outer membrane</keyword>
<dbReference type="PRINTS" id="PR01021">
    <property type="entry name" value="OMPADOMAIN"/>
</dbReference>
<dbReference type="InterPro" id="IPR039001">
    <property type="entry name" value="Pal"/>
</dbReference>
<name>A0ABN8VZE8_9BACT</name>
<dbReference type="PROSITE" id="PS51257">
    <property type="entry name" value="PROKAR_LIPOPROTEIN"/>
    <property type="match status" value="1"/>
</dbReference>
<dbReference type="RefSeq" id="WP_282012017.1">
    <property type="nucleotide sequence ID" value="NZ_OX336137.1"/>
</dbReference>
<keyword evidence="12" id="KW-1185">Reference proteome</keyword>
<dbReference type="EMBL" id="OX336137">
    <property type="protein sequence ID" value="CAI2719167.1"/>
    <property type="molecule type" value="Genomic_DNA"/>
</dbReference>
<evidence type="ECO:0000256" key="1">
    <source>
        <dbReference type="ARBA" id="ARBA00022618"/>
    </source>
</evidence>
<keyword evidence="7" id="KW-0131">Cell cycle</keyword>
<evidence type="ECO:0000313" key="11">
    <source>
        <dbReference type="EMBL" id="CAI2719167.1"/>
    </source>
</evidence>